<accession>A0A9Y2MS13</accession>
<dbReference type="KEGG" id="acab:QRX50_28460"/>
<dbReference type="PRINTS" id="PR00455">
    <property type="entry name" value="HTHTETR"/>
</dbReference>
<keyword evidence="2 4" id="KW-0238">DNA-binding</keyword>
<dbReference type="InterPro" id="IPR001647">
    <property type="entry name" value="HTH_TetR"/>
</dbReference>
<feature type="domain" description="HTH tetR-type" evidence="5">
    <location>
        <begin position="13"/>
        <end position="72"/>
    </location>
</feature>
<evidence type="ECO:0000313" key="6">
    <source>
        <dbReference type="EMBL" id="WIX75443.1"/>
    </source>
</evidence>
<dbReference type="InterPro" id="IPR050109">
    <property type="entry name" value="HTH-type_TetR-like_transc_reg"/>
</dbReference>
<gene>
    <name evidence="6" type="ORF">QRX50_28460</name>
</gene>
<dbReference type="SUPFAM" id="SSF46689">
    <property type="entry name" value="Homeodomain-like"/>
    <property type="match status" value="1"/>
</dbReference>
<evidence type="ECO:0000256" key="3">
    <source>
        <dbReference type="ARBA" id="ARBA00023163"/>
    </source>
</evidence>
<dbReference type="GO" id="GO:0000976">
    <property type="term" value="F:transcription cis-regulatory region binding"/>
    <property type="evidence" value="ECO:0007669"/>
    <property type="project" value="TreeGrafter"/>
</dbReference>
<dbReference type="Proteomes" id="UP001236014">
    <property type="component" value="Chromosome"/>
</dbReference>
<dbReference type="EMBL" id="CP127294">
    <property type="protein sequence ID" value="WIX75443.1"/>
    <property type="molecule type" value="Genomic_DNA"/>
</dbReference>
<dbReference type="PANTHER" id="PTHR30055:SF234">
    <property type="entry name" value="HTH-TYPE TRANSCRIPTIONAL REGULATOR BETI"/>
    <property type="match status" value="1"/>
</dbReference>
<evidence type="ECO:0000256" key="4">
    <source>
        <dbReference type="PROSITE-ProRule" id="PRU00335"/>
    </source>
</evidence>
<dbReference type="GO" id="GO:0003700">
    <property type="term" value="F:DNA-binding transcription factor activity"/>
    <property type="evidence" value="ECO:0007669"/>
    <property type="project" value="TreeGrafter"/>
</dbReference>
<dbReference type="InterPro" id="IPR009057">
    <property type="entry name" value="Homeodomain-like_sf"/>
</dbReference>
<evidence type="ECO:0000259" key="5">
    <source>
        <dbReference type="PROSITE" id="PS50977"/>
    </source>
</evidence>
<dbReference type="AlphaFoldDB" id="A0A9Y2MS13"/>
<name>A0A9Y2MS13_9PSEU</name>
<dbReference type="Pfam" id="PF21597">
    <property type="entry name" value="TetR_C_43"/>
    <property type="match status" value="1"/>
</dbReference>
<dbReference type="PROSITE" id="PS50977">
    <property type="entry name" value="HTH_TETR_2"/>
    <property type="match status" value="1"/>
</dbReference>
<proteinExistence type="predicted"/>
<dbReference type="Gene3D" id="1.10.357.10">
    <property type="entry name" value="Tetracycline Repressor, domain 2"/>
    <property type="match status" value="1"/>
</dbReference>
<dbReference type="PANTHER" id="PTHR30055">
    <property type="entry name" value="HTH-TYPE TRANSCRIPTIONAL REGULATOR RUTR"/>
    <property type="match status" value="1"/>
</dbReference>
<keyword evidence="1" id="KW-0805">Transcription regulation</keyword>
<reference evidence="6 7" key="1">
    <citation type="submission" date="2023-06" db="EMBL/GenBank/DDBJ databases">
        <authorList>
            <person name="Oyuntsetseg B."/>
            <person name="Kim S.B."/>
        </authorList>
    </citation>
    <scope>NUCLEOTIDE SEQUENCE [LARGE SCALE GENOMIC DNA]</scope>
    <source>
        <strain evidence="6 7">2-15</strain>
    </source>
</reference>
<evidence type="ECO:0000313" key="7">
    <source>
        <dbReference type="Proteomes" id="UP001236014"/>
    </source>
</evidence>
<dbReference type="SUPFAM" id="SSF48498">
    <property type="entry name" value="Tetracyclin repressor-like, C-terminal domain"/>
    <property type="match status" value="1"/>
</dbReference>
<evidence type="ECO:0000256" key="2">
    <source>
        <dbReference type="ARBA" id="ARBA00023125"/>
    </source>
</evidence>
<feature type="DNA-binding region" description="H-T-H motif" evidence="4">
    <location>
        <begin position="35"/>
        <end position="54"/>
    </location>
</feature>
<dbReference type="InterPro" id="IPR036271">
    <property type="entry name" value="Tet_transcr_reg_TetR-rel_C_sf"/>
</dbReference>
<dbReference type="RefSeq" id="WP_285966215.1">
    <property type="nucleotide sequence ID" value="NZ_CP127294.1"/>
</dbReference>
<evidence type="ECO:0000256" key="1">
    <source>
        <dbReference type="ARBA" id="ARBA00023015"/>
    </source>
</evidence>
<sequence length="188" mass="20272">MTNTGRSLRADAQENQDRILEAAARAFSRQGADTSLKAIAKEAGVGIATLYRRFPAREDLVEATYRSETERLAGSAADLLAERPPDAALRAWAERFVDYMLTKNGMAEALPGILAAREGLRTHSRDLLRAAIERMLTAAAEAGTLRADVPADDVMMAIGGVTLIAGHEDQRELASRLLDLVVAGLRPC</sequence>
<dbReference type="Pfam" id="PF00440">
    <property type="entry name" value="TetR_N"/>
    <property type="match status" value="1"/>
</dbReference>
<dbReference type="InterPro" id="IPR049445">
    <property type="entry name" value="TetR_SbtR-like_C"/>
</dbReference>
<keyword evidence="7" id="KW-1185">Reference proteome</keyword>
<organism evidence="6 7">
    <name type="scientific">Amycolatopsis carbonis</name>
    <dbReference type="NCBI Taxonomy" id="715471"/>
    <lineage>
        <taxon>Bacteria</taxon>
        <taxon>Bacillati</taxon>
        <taxon>Actinomycetota</taxon>
        <taxon>Actinomycetes</taxon>
        <taxon>Pseudonocardiales</taxon>
        <taxon>Pseudonocardiaceae</taxon>
        <taxon>Amycolatopsis</taxon>
    </lineage>
</organism>
<protein>
    <submittedName>
        <fullName evidence="6">Helix-turn-helix domain-containing protein</fullName>
    </submittedName>
</protein>
<keyword evidence="3" id="KW-0804">Transcription</keyword>